<dbReference type="SUPFAM" id="SSF56059">
    <property type="entry name" value="Glutathione synthetase ATP-binding domain-like"/>
    <property type="match status" value="1"/>
</dbReference>
<name>A0A5K7ZBD2_9BACT</name>
<dbReference type="GO" id="GO:0016874">
    <property type="term" value="F:ligase activity"/>
    <property type="evidence" value="ECO:0007669"/>
    <property type="project" value="UniProtKB-KW"/>
</dbReference>
<dbReference type="AlphaFoldDB" id="A0A5K7ZBD2"/>
<dbReference type="Pfam" id="PF13549">
    <property type="entry name" value="ATP-grasp_5"/>
    <property type="match status" value="1"/>
</dbReference>
<accession>A0A5K7ZBD2</accession>
<keyword evidence="2" id="KW-0547">Nucleotide-binding</keyword>
<dbReference type="PANTHER" id="PTHR43334">
    <property type="entry name" value="ACETATE--COA LIGASE [ADP-FORMING]"/>
    <property type="match status" value="1"/>
</dbReference>
<comment type="similarity">
    <text evidence="4">In the N-terminal section; belongs to the acetate CoA ligase alpha subunit family.</text>
</comment>
<dbReference type="Pfam" id="PF13380">
    <property type="entry name" value="CoA_binding_2"/>
    <property type="match status" value="1"/>
</dbReference>
<dbReference type="Pfam" id="PF13607">
    <property type="entry name" value="Succ_CoA_lig"/>
    <property type="match status" value="1"/>
</dbReference>
<dbReference type="KEGG" id="dwd:DSCW_54720"/>
<dbReference type="SMART" id="SM00881">
    <property type="entry name" value="CoA_binding"/>
    <property type="match status" value="1"/>
</dbReference>
<dbReference type="Gene3D" id="3.30.1490.20">
    <property type="entry name" value="ATP-grasp fold, A domain"/>
    <property type="match status" value="1"/>
</dbReference>
<dbReference type="Gene3D" id="3.30.470.20">
    <property type="entry name" value="ATP-grasp fold, B domain"/>
    <property type="match status" value="1"/>
</dbReference>
<keyword evidence="3" id="KW-0067">ATP-binding</keyword>
<evidence type="ECO:0000256" key="2">
    <source>
        <dbReference type="ARBA" id="ARBA00022741"/>
    </source>
</evidence>
<dbReference type="Proteomes" id="UP000427769">
    <property type="component" value="Chromosome"/>
</dbReference>
<evidence type="ECO:0000259" key="5">
    <source>
        <dbReference type="SMART" id="SM00881"/>
    </source>
</evidence>
<evidence type="ECO:0000256" key="1">
    <source>
        <dbReference type="ARBA" id="ARBA00022598"/>
    </source>
</evidence>
<dbReference type="Gene3D" id="3.40.50.261">
    <property type="entry name" value="Succinyl-CoA synthetase domains"/>
    <property type="match status" value="2"/>
</dbReference>
<organism evidence="6 7">
    <name type="scientific">Desulfosarcina widdelii</name>
    <dbReference type="NCBI Taxonomy" id="947919"/>
    <lineage>
        <taxon>Bacteria</taxon>
        <taxon>Pseudomonadati</taxon>
        <taxon>Thermodesulfobacteriota</taxon>
        <taxon>Desulfobacteria</taxon>
        <taxon>Desulfobacterales</taxon>
        <taxon>Desulfosarcinaceae</taxon>
        <taxon>Desulfosarcina</taxon>
    </lineage>
</organism>
<evidence type="ECO:0000256" key="4">
    <source>
        <dbReference type="ARBA" id="ARBA00060888"/>
    </source>
</evidence>
<dbReference type="GO" id="GO:0005524">
    <property type="term" value="F:ATP binding"/>
    <property type="evidence" value="ECO:0007669"/>
    <property type="project" value="UniProtKB-KW"/>
</dbReference>
<dbReference type="InterPro" id="IPR003781">
    <property type="entry name" value="CoA-bd"/>
</dbReference>
<dbReference type="InterPro" id="IPR032875">
    <property type="entry name" value="Succ_CoA_lig_flav_dom"/>
</dbReference>
<evidence type="ECO:0000313" key="6">
    <source>
        <dbReference type="EMBL" id="BBO78055.1"/>
    </source>
</evidence>
<dbReference type="EMBL" id="AP021875">
    <property type="protein sequence ID" value="BBO78055.1"/>
    <property type="molecule type" value="Genomic_DNA"/>
</dbReference>
<protein>
    <submittedName>
        <fullName evidence="6">CoA-binding protein</fullName>
    </submittedName>
</protein>
<evidence type="ECO:0000313" key="7">
    <source>
        <dbReference type="Proteomes" id="UP000427769"/>
    </source>
</evidence>
<feature type="domain" description="CoA-binding" evidence="5">
    <location>
        <begin position="6"/>
        <end position="101"/>
    </location>
</feature>
<sequence>MGLEHVLNARSVAVIGASKVPTKRGYQTIRTLLDEHYEGSIYPVNPKEKSILGLTCYPSVSQIPGEVDVALVATPARTVPSILEDCGKKGVKGAVILATGFGETGARGKALENDVLDVAGQHHIRLIGPNTSGMINLKDNLNLVGLKDSPKGDIALLTQSGNMALTLITEAKLKSRKGFTYYVGVGNEADIRFHEYLEFFSQDPDTKAILMYVEGMREGRKFLQQAYRTTEKKPIVLLKSGRSATGKKSAGSHTGALAGMSRVAKGAFERAGIVVIENSDELFPAAEALSSLPPIKNNSIAILADGGGHATIAADTLTDLGVHIPELQEKTKAKLRAILPDGAAVRNPIDVAGGTDDNPRIFAECANLVLNDVNVGGLLIVGLFGGYGIRFAESLALMEEDAAHQMGKMITSKKKAIVVHSLYNSEKPHSLDLLRYYGVPVYGSLDVACKSIGVLAQYGRYLKSYHAVSSFVFDWGAKAKPEASKIFDRVYADGRTALLEAEAKKLLGLHGAKVTRDRIVTTAEAAAQAAAEMGGKVALKIASPDILHKSDANGVMLNLSGKERVRKAFRQIVKNAKAYKPDATIEGVLVSPMVEKGAEVIIGTKIDDQFGPVIMYGLGGVLVEILKDVSFRVLPITRRSAQMMIKDTKSYPILDGVRGDKPYDKKALVNLLLTCSDIIEAYPQIQEMDLNPVIVHHQGLSIVDARILLKPFDDAGKADADA</sequence>
<dbReference type="FunFam" id="3.30.1490.20:FF:000020">
    <property type="entry name" value="Protein lysine acetyltransferase"/>
    <property type="match status" value="1"/>
</dbReference>
<evidence type="ECO:0000256" key="3">
    <source>
        <dbReference type="ARBA" id="ARBA00022840"/>
    </source>
</evidence>
<keyword evidence="1" id="KW-0436">Ligase</keyword>
<dbReference type="RefSeq" id="WP_155306727.1">
    <property type="nucleotide sequence ID" value="NZ_AP021875.1"/>
</dbReference>
<dbReference type="SUPFAM" id="SSF51735">
    <property type="entry name" value="NAD(P)-binding Rossmann-fold domains"/>
    <property type="match status" value="1"/>
</dbReference>
<reference evidence="6 7" key="1">
    <citation type="submission" date="2019-11" db="EMBL/GenBank/DDBJ databases">
        <title>Comparative genomics of hydrocarbon-degrading Desulfosarcina strains.</title>
        <authorList>
            <person name="Watanabe M."/>
            <person name="Kojima H."/>
            <person name="Fukui M."/>
        </authorList>
    </citation>
    <scope>NUCLEOTIDE SEQUENCE [LARGE SCALE GENOMIC DNA]</scope>
    <source>
        <strain evidence="6 7">PP31</strain>
    </source>
</reference>
<dbReference type="InterPro" id="IPR013815">
    <property type="entry name" value="ATP_grasp_subdomain_1"/>
</dbReference>
<dbReference type="OrthoDB" id="9791027at2"/>
<dbReference type="InterPro" id="IPR051538">
    <property type="entry name" value="Acyl-CoA_Synth/Transferase"/>
</dbReference>
<dbReference type="Gene3D" id="3.40.50.720">
    <property type="entry name" value="NAD(P)-binding Rossmann-like Domain"/>
    <property type="match status" value="1"/>
</dbReference>
<dbReference type="PANTHER" id="PTHR43334:SF2">
    <property type="entry name" value="ACETATE--COA LIGASE [ADP-FORMING]"/>
    <property type="match status" value="1"/>
</dbReference>
<keyword evidence="7" id="KW-1185">Reference proteome</keyword>
<gene>
    <name evidence="6" type="ORF">DSCW_54720</name>
</gene>
<proteinExistence type="inferred from homology"/>
<dbReference type="SUPFAM" id="SSF52210">
    <property type="entry name" value="Succinyl-CoA synthetase domains"/>
    <property type="match status" value="2"/>
</dbReference>
<dbReference type="InterPro" id="IPR016102">
    <property type="entry name" value="Succinyl-CoA_synth-like"/>
</dbReference>
<dbReference type="InterPro" id="IPR036291">
    <property type="entry name" value="NAD(P)-bd_dom_sf"/>
</dbReference>